<evidence type="ECO:0000256" key="2">
    <source>
        <dbReference type="ARBA" id="ARBA00023239"/>
    </source>
</evidence>
<evidence type="ECO:0000256" key="3">
    <source>
        <dbReference type="RuleBase" id="RU366045"/>
    </source>
</evidence>
<dbReference type="RefSeq" id="XP_062636245.1">
    <property type="nucleotide sequence ID" value="XM_062784052.1"/>
</dbReference>
<protein>
    <recommendedName>
        <fullName evidence="4">Amidohydrolase-related domain-containing protein</fullName>
    </recommendedName>
</protein>
<dbReference type="SUPFAM" id="SSF51556">
    <property type="entry name" value="Metallo-dependent hydrolases"/>
    <property type="match status" value="1"/>
</dbReference>
<sequence>MAPPLISLEEHFFSSAAPSSLPEKYAEQLNNIPNVLAQLTDLGARHRLPDMDAGGIALQVVSHAPGLGVHDAALSRAANDQLAKAIDEEDKRAGGGRRKGKGRLAGFAAVPMADPEAAAVELRRAVTELGFVGALIDNHCNGKFYEGPEYDVWWAAVEELGVPVYLHPSWPSDDMRARYCSSKFTEATAGSLATSGWGWHTETGLHVLRLFSSGLFDRRRGLKIIVGHMGEMIPFMLQRIAQLSRRWGTFERDFETVYRENIWVTTSGDWSLDPLRCILANTRLDHILYSVDYPFVSNEVGLKWIQELEKSGLVDEEGLKGIAYKNAEKLLGVKLPHNKPVL</sequence>
<dbReference type="InterPro" id="IPR006680">
    <property type="entry name" value="Amidohydro-rel"/>
</dbReference>
<keyword evidence="6" id="KW-1185">Reference proteome</keyword>
<accession>A0AAN6V199</accession>
<keyword evidence="2 3" id="KW-0456">Lyase</keyword>
<evidence type="ECO:0000256" key="1">
    <source>
        <dbReference type="ARBA" id="ARBA00022793"/>
    </source>
</evidence>
<dbReference type="InterPro" id="IPR032466">
    <property type="entry name" value="Metal_Hydrolase"/>
</dbReference>
<reference evidence="5" key="1">
    <citation type="journal article" date="2023" name="Mol. Phylogenet. Evol.">
        <title>Genome-scale phylogeny and comparative genomics of the fungal order Sordariales.</title>
        <authorList>
            <person name="Hensen N."/>
            <person name="Bonometti L."/>
            <person name="Westerberg I."/>
            <person name="Brannstrom I.O."/>
            <person name="Guillou S."/>
            <person name="Cros-Aarteil S."/>
            <person name="Calhoun S."/>
            <person name="Haridas S."/>
            <person name="Kuo A."/>
            <person name="Mondo S."/>
            <person name="Pangilinan J."/>
            <person name="Riley R."/>
            <person name="LaButti K."/>
            <person name="Andreopoulos B."/>
            <person name="Lipzen A."/>
            <person name="Chen C."/>
            <person name="Yan M."/>
            <person name="Daum C."/>
            <person name="Ng V."/>
            <person name="Clum A."/>
            <person name="Steindorff A."/>
            <person name="Ohm R.A."/>
            <person name="Martin F."/>
            <person name="Silar P."/>
            <person name="Natvig D.O."/>
            <person name="Lalanne C."/>
            <person name="Gautier V."/>
            <person name="Ament-Velasquez S.L."/>
            <person name="Kruys A."/>
            <person name="Hutchinson M.I."/>
            <person name="Powell A.J."/>
            <person name="Barry K."/>
            <person name="Miller A.N."/>
            <person name="Grigoriev I.V."/>
            <person name="Debuchy R."/>
            <person name="Gladieux P."/>
            <person name="Hiltunen Thoren M."/>
            <person name="Johannesson H."/>
        </authorList>
    </citation>
    <scope>NUCLEOTIDE SEQUENCE</scope>
    <source>
        <strain evidence="5">CBS 141.50</strain>
    </source>
</reference>
<dbReference type="Gene3D" id="3.20.20.140">
    <property type="entry name" value="Metal-dependent hydrolases"/>
    <property type="match status" value="1"/>
</dbReference>
<dbReference type="AlphaFoldDB" id="A0AAN6V199"/>
<dbReference type="GO" id="GO:0016831">
    <property type="term" value="F:carboxy-lyase activity"/>
    <property type="evidence" value="ECO:0007669"/>
    <property type="project" value="UniProtKB-KW"/>
</dbReference>
<dbReference type="EMBL" id="MU853592">
    <property type="protein sequence ID" value="KAK4142874.1"/>
    <property type="molecule type" value="Genomic_DNA"/>
</dbReference>
<dbReference type="GO" id="GO:0016787">
    <property type="term" value="F:hydrolase activity"/>
    <property type="evidence" value="ECO:0007669"/>
    <property type="project" value="InterPro"/>
</dbReference>
<evidence type="ECO:0000313" key="6">
    <source>
        <dbReference type="Proteomes" id="UP001302676"/>
    </source>
</evidence>
<comment type="caution">
    <text evidence="5">The sequence shown here is derived from an EMBL/GenBank/DDBJ whole genome shotgun (WGS) entry which is preliminary data.</text>
</comment>
<reference evidence="5" key="2">
    <citation type="submission" date="2023-05" db="EMBL/GenBank/DDBJ databases">
        <authorList>
            <consortium name="Lawrence Berkeley National Laboratory"/>
            <person name="Steindorff A."/>
            <person name="Hensen N."/>
            <person name="Bonometti L."/>
            <person name="Westerberg I."/>
            <person name="Brannstrom I.O."/>
            <person name="Guillou S."/>
            <person name="Cros-Aarteil S."/>
            <person name="Calhoun S."/>
            <person name="Haridas S."/>
            <person name="Kuo A."/>
            <person name="Mondo S."/>
            <person name="Pangilinan J."/>
            <person name="Riley R."/>
            <person name="Labutti K."/>
            <person name="Andreopoulos B."/>
            <person name="Lipzen A."/>
            <person name="Chen C."/>
            <person name="Yanf M."/>
            <person name="Daum C."/>
            <person name="Ng V."/>
            <person name="Clum A."/>
            <person name="Ohm R."/>
            <person name="Martin F."/>
            <person name="Silar P."/>
            <person name="Natvig D."/>
            <person name="Lalanne C."/>
            <person name="Gautier V."/>
            <person name="Ament-Velasquez S.L."/>
            <person name="Kruys A."/>
            <person name="Hutchinson M.I."/>
            <person name="Powell A.J."/>
            <person name="Barry K."/>
            <person name="Miller A.N."/>
            <person name="Grigoriev I.V."/>
            <person name="Debuchy R."/>
            <person name="Gladieux P."/>
            <person name="Thoren M.H."/>
            <person name="Johannesson H."/>
        </authorList>
    </citation>
    <scope>NUCLEOTIDE SEQUENCE</scope>
    <source>
        <strain evidence="5">CBS 141.50</strain>
    </source>
</reference>
<evidence type="ECO:0000259" key="4">
    <source>
        <dbReference type="Pfam" id="PF04909"/>
    </source>
</evidence>
<dbReference type="Pfam" id="PF04909">
    <property type="entry name" value="Amidohydro_2"/>
    <property type="match status" value="1"/>
</dbReference>
<proteinExistence type="inferred from homology"/>
<dbReference type="InterPro" id="IPR032465">
    <property type="entry name" value="ACMSD"/>
</dbReference>
<organism evidence="5 6">
    <name type="scientific">Dichotomopilus funicola</name>
    <dbReference type="NCBI Taxonomy" id="1934379"/>
    <lineage>
        <taxon>Eukaryota</taxon>
        <taxon>Fungi</taxon>
        <taxon>Dikarya</taxon>
        <taxon>Ascomycota</taxon>
        <taxon>Pezizomycotina</taxon>
        <taxon>Sordariomycetes</taxon>
        <taxon>Sordariomycetidae</taxon>
        <taxon>Sordariales</taxon>
        <taxon>Chaetomiaceae</taxon>
        <taxon>Dichotomopilus</taxon>
    </lineage>
</organism>
<dbReference type="GO" id="GO:0005829">
    <property type="term" value="C:cytosol"/>
    <property type="evidence" value="ECO:0007669"/>
    <property type="project" value="TreeGrafter"/>
</dbReference>
<feature type="domain" description="Amidohydrolase-related" evidence="4">
    <location>
        <begin position="43"/>
        <end position="332"/>
    </location>
</feature>
<dbReference type="GeneID" id="87820665"/>
<gene>
    <name evidence="5" type="ORF">C8A04DRAFT_37919</name>
</gene>
<evidence type="ECO:0000313" key="5">
    <source>
        <dbReference type="EMBL" id="KAK4142874.1"/>
    </source>
</evidence>
<dbReference type="PANTHER" id="PTHR21240">
    <property type="entry name" value="2-AMINO-3-CARBOXYLMUCONATE-6-SEMIALDEHYDE DECARBOXYLASE"/>
    <property type="match status" value="1"/>
</dbReference>
<dbReference type="Proteomes" id="UP001302676">
    <property type="component" value="Unassembled WGS sequence"/>
</dbReference>
<dbReference type="GO" id="GO:0019748">
    <property type="term" value="P:secondary metabolic process"/>
    <property type="evidence" value="ECO:0007669"/>
    <property type="project" value="TreeGrafter"/>
</dbReference>
<comment type="similarity">
    <text evidence="3">Belongs to the metallo-dependent hydrolases superfamily.</text>
</comment>
<name>A0AAN6V199_9PEZI</name>
<dbReference type="PANTHER" id="PTHR21240:SF30">
    <property type="entry name" value="AMIDOHYDROLASE-RELATED DOMAIN-CONTAINING PROTEIN-RELATED"/>
    <property type="match status" value="1"/>
</dbReference>
<keyword evidence="1 3" id="KW-0210">Decarboxylase</keyword>